<dbReference type="SUPFAM" id="SSF46785">
    <property type="entry name" value="Winged helix' DNA-binding domain"/>
    <property type="match status" value="1"/>
</dbReference>
<dbReference type="InterPro" id="IPR042197">
    <property type="entry name" value="Apaf_helical"/>
</dbReference>
<feature type="domain" description="TIR" evidence="4">
    <location>
        <begin position="17"/>
        <end position="182"/>
    </location>
</feature>
<dbReference type="PRINTS" id="PR00364">
    <property type="entry name" value="DISEASERSIST"/>
</dbReference>
<proteinExistence type="predicted"/>
<dbReference type="InterPro" id="IPR000157">
    <property type="entry name" value="TIR_dom"/>
</dbReference>
<dbReference type="InterPro" id="IPR035897">
    <property type="entry name" value="Toll_tir_struct_dom_sf"/>
</dbReference>
<dbReference type="Pfam" id="PF01582">
    <property type="entry name" value="TIR"/>
    <property type="match status" value="1"/>
</dbReference>
<evidence type="ECO:0000256" key="1">
    <source>
        <dbReference type="ARBA" id="ARBA00022614"/>
    </source>
</evidence>
<keyword evidence="2" id="KW-0677">Repeat</keyword>
<dbReference type="SUPFAM" id="SSF52540">
    <property type="entry name" value="P-loop containing nucleoside triphosphate hydrolases"/>
    <property type="match status" value="1"/>
</dbReference>
<dbReference type="PROSITE" id="PS50104">
    <property type="entry name" value="TIR"/>
    <property type="match status" value="1"/>
</dbReference>
<dbReference type="SUPFAM" id="SSF52058">
    <property type="entry name" value="L domain-like"/>
    <property type="match status" value="1"/>
</dbReference>
<dbReference type="Gene3D" id="3.80.10.10">
    <property type="entry name" value="Ribonuclease Inhibitor"/>
    <property type="match status" value="1"/>
</dbReference>
<dbReference type="InterPro" id="IPR032675">
    <property type="entry name" value="LRR_dom_sf"/>
</dbReference>
<dbReference type="PANTHER" id="PTHR11017:SF570">
    <property type="entry name" value="DISEASE RESISTANCE PROTEIN (TIR-NBS CLASS)-RELATED"/>
    <property type="match status" value="1"/>
</dbReference>
<evidence type="ECO:0000256" key="3">
    <source>
        <dbReference type="ARBA" id="ARBA00022821"/>
    </source>
</evidence>
<accession>A0ABM3H4R5</accession>
<dbReference type="InterPro" id="IPR002182">
    <property type="entry name" value="NB-ARC"/>
</dbReference>
<dbReference type="Gene3D" id="1.10.10.10">
    <property type="entry name" value="Winged helix-like DNA-binding domain superfamily/Winged helix DNA-binding domain"/>
    <property type="match status" value="1"/>
</dbReference>
<protein>
    <submittedName>
        <fullName evidence="6">Disease resistance protein L6-like</fullName>
    </submittedName>
</protein>
<dbReference type="SUPFAM" id="SSF52200">
    <property type="entry name" value="Toll/Interleukin receptor TIR domain"/>
    <property type="match status" value="1"/>
</dbReference>
<keyword evidence="1" id="KW-0433">Leucine-rich repeat</keyword>
<dbReference type="InterPro" id="IPR036390">
    <property type="entry name" value="WH_DNA-bd_sf"/>
</dbReference>
<dbReference type="Pfam" id="PF00931">
    <property type="entry name" value="NB-ARC"/>
    <property type="match status" value="1"/>
</dbReference>
<dbReference type="Gene3D" id="3.40.50.10140">
    <property type="entry name" value="Toll/interleukin-1 receptor homology (TIR) domain"/>
    <property type="match status" value="1"/>
</dbReference>
<dbReference type="PANTHER" id="PTHR11017">
    <property type="entry name" value="LEUCINE-RICH REPEAT-CONTAINING PROTEIN"/>
    <property type="match status" value="1"/>
</dbReference>
<dbReference type="GeneID" id="115754060"/>
<dbReference type="InterPro" id="IPR027417">
    <property type="entry name" value="P-loop_NTPase"/>
</dbReference>
<dbReference type="InterPro" id="IPR058192">
    <property type="entry name" value="WHD_ROQ1-like"/>
</dbReference>
<reference evidence="6" key="1">
    <citation type="submission" date="2025-08" db="UniProtKB">
        <authorList>
            <consortium name="RefSeq"/>
        </authorList>
    </citation>
    <scope>IDENTIFICATION</scope>
    <source>
        <tissue evidence="6">Leaf</tissue>
    </source>
</reference>
<dbReference type="Pfam" id="PF23282">
    <property type="entry name" value="WHD_ROQ1"/>
    <property type="match status" value="1"/>
</dbReference>
<organism evidence="5 6">
    <name type="scientific">Rhodamnia argentea</name>
    <dbReference type="NCBI Taxonomy" id="178133"/>
    <lineage>
        <taxon>Eukaryota</taxon>
        <taxon>Viridiplantae</taxon>
        <taxon>Streptophyta</taxon>
        <taxon>Embryophyta</taxon>
        <taxon>Tracheophyta</taxon>
        <taxon>Spermatophyta</taxon>
        <taxon>Magnoliopsida</taxon>
        <taxon>eudicotyledons</taxon>
        <taxon>Gunneridae</taxon>
        <taxon>Pentapetalae</taxon>
        <taxon>rosids</taxon>
        <taxon>malvids</taxon>
        <taxon>Myrtales</taxon>
        <taxon>Myrtaceae</taxon>
        <taxon>Myrtoideae</taxon>
        <taxon>Myrteae</taxon>
        <taxon>Australasian group</taxon>
        <taxon>Rhodamnia</taxon>
    </lineage>
</organism>
<evidence type="ECO:0000259" key="4">
    <source>
        <dbReference type="PROSITE" id="PS50104"/>
    </source>
</evidence>
<sequence length="693" mass="79618">MLNASPNNQELEKLSGYDYEVFLSFRGPDTRNDITDYLHTSMIDAGIRAYKDDEELRIGEEISSQLLQAIEQSKISIPIFSKGYADSTWCLRELVKMVESKNTRRHKIMPIFYDVAPSVVKYQTDHYGNAIVSHANKKWLDNETIDSWRAALNEVGELNGWDFQSMPNRGKGEFVKEVVNNVLTELKTAYLEVSDCLVEVDNHVDEIMRMICTHDHETKIVGIHGIGGMGKTTLAQIVYNQLSNDFPNCCFLSNIRETEITRLQNQLISSILKKRWPDINNIMEGKNVIKERLCSKTVLLLLDDVDEASQLDALVQKREWFGKGSKIIITTRDRGILNVPTVVDWTYELTGMDFDNSLQLFSKHTFRRDYPVEQYIFHSERAVNICGGLPLAIEVIGSLLSGKGIEEWDAILKELEEFPHEGVQRKLMISIKALNEDQRKIFLDVACFFIGIDKRIVIYMWESCKFLPQQSLNILQQRSLIKIREDNRLWMHDWLRDIGRNLIQQGSGKKPEKQQWVWTHAQALEILEKMQIGGDVHGIGSIEAICLKLDEISQYSLIKECLASLSNLRFLQVDSKDFDGSTKHLGTQVGGLLCYQCSNFVQTTFGPLILPELRWLSWNCFPMVFKLTNISMRKLLILDLSMSKITEKWDGWSHIKLAKNLKVLNLTGCKNTTKKQMVFEEQKLPVCMSERIG</sequence>
<dbReference type="InterPro" id="IPR036388">
    <property type="entry name" value="WH-like_DNA-bd_sf"/>
</dbReference>
<dbReference type="Gene3D" id="3.40.50.300">
    <property type="entry name" value="P-loop containing nucleotide triphosphate hydrolases"/>
    <property type="match status" value="1"/>
</dbReference>
<dbReference type="SMART" id="SM00255">
    <property type="entry name" value="TIR"/>
    <property type="match status" value="1"/>
</dbReference>
<dbReference type="RefSeq" id="XP_048131591.1">
    <property type="nucleotide sequence ID" value="XM_048275634.1"/>
</dbReference>
<evidence type="ECO:0000256" key="2">
    <source>
        <dbReference type="ARBA" id="ARBA00022737"/>
    </source>
</evidence>
<keyword evidence="5" id="KW-1185">Reference proteome</keyword>
<dbReference type="Gene3D" id="1.10.8.430">
    <property type="entry name" value="Helical domain of apoptotic protease-activating factors"/>
    <property type="match status" value="1"/>
</dbReference>
<dbReference type="InterPro" id="IPR044974">
    <property type="entry name" value="Disease_R_plants"/>
</dbReference>
<dbReference type="Proteomes" id="UP000827889">
    <property type="component" value="Chromosome 3"/>
</dbReference>
<name>A0ABM3H4R5_9MYRT</name>
<evidence type="ECO:0000313" key="5">
    <source>
        <dbReference type="Proteomes" id="UP000827889"/>
    </source>
</evidence>
<gene>
    <name evidence="6" type="primary">LOC115754060</name>
</gene>
<evidence type="ECO:0000313" key="6">
    <source>
        <dbReference type="RefSeq" id="XP_048131591.1"/>
    </source>
</evidence>
<keyword evidence="3" id="KW-0611">Plant defense</keyword>